<feature type="domain" description="4Fe-4S ferredoxin-type" evidence="1">
    <location>
        <begin position="157"/>
        <end position="187"/>
    </location>
</feature>
<dbReference type="PANTHER" id="PTHR42827">
    <property type="entry name" value="IRON-SULFUR CLUSTER-BINDING PROTEIN-RELATED"/>
    <property type="match status" value="1"/>
</dbReference>
<dbReference type="PANTHER" id="PTHR42827:SF1">
    <property type="entry name" value="IRON-SULFUR CLUSTER-BINDING PROTEIN"/>
    <property type="match status" value="1"/>
</dbReference>
<dbReference type="Proteomes" id="UP000265882">
    <property type="component" value="Unassembled WGS sequence"/>
</dbReference>
<dbReference type="InterPro" id="IPR017896">
    <property type="entry name" value="4Fe4S_Fe-S-bd"/>
</dbReference>
<comment type="caution">
    <text evidence="2">The sequence shown here is derived from an EMBL/GenBank/DDBJ whole genome shotgun (WGS) entry which is preliminary data.</text>
</comment>
<proteinExistence type="predicted"/>
<reference evidence="2 3" key="1">
    <citation type="journal article" date="2017" name="ISME J.">
        <title>Energy and carbon metabolisms in a deep terrestrial subsurface fluid microbial community.</title>
        <authorList>
            <person name="Momper L."/>
            <person name="Jungbluth S.P."/>
            <person name="Lee M.D."/>
            <person name="Amend J.P."/>
        </authorList>
    </citation>
    <scope>NUCLEOTIDE SEQUENCE [LARGE SCALE GENOMIC DNA]</scope>
    <source>
        <strain evidence="2">SURF_5</strain>
    </source>
</reference>
<dbReference type="SUPFAM" id="SSF54862">
    <property type="entry name" value="4Fe-4S ferredoxins"/>
    <property type="match status" value="1"/>
</dbReference>
<evidence type="ECO:0000259" key="1">
    <source>
        <dbReference type="PROSITE" id="PS51379"/>
    </source>
</evidence>
<dbReference type="PROSITE" id="PS51379">
    <property type="entry name" value="4FE4S_FER_2"/>
    <property type="match status" value="1"/>
</dbReference>
<evidence type="ECO:0000313" key="3">
    <source>
        <dbReference type="Proteomes" id="UP000265882"/>
    </source>
</evidence>
<organism evidence="2 3">
    <name type="scientific">Abyssobacteria bacterium (strain SURF_5)</name>
    <dbReference type="NCBI Taxonomy" id="2093360"/>
    <lineage>
        <taxon>Bacteria</taxon>
        <taxon>Pseudomonadati</taxon>
        <taxon>Candidatus Hydrogenedentota</taxon>
        <taxon>Candidatus Abyssobacteria</taxon>
    </lineage>
</organism>
<name>A0A3A4NFF6_ABYX5</name>
<sequence length="260" mass="28575">MLESLKNILYEHKMDVVGVANSGDWASPRVECRPDEILKDCARIIVFGKEIPRPVYVTQRHSLELYGHFSQNYYQTMDAAAMEVALLLTREGFASVPLGSYLPLLMRNGKYWGMVSLKHAAERAGVGSIGKNTLLINERFGNRLRLGGVLTTAPLPADKPLQHSLCIGACRTCVEVCPVGALDGRGGINQYKCLRKSTRHPLLSTAFLSQWFSASLPLNRNFELVTGTLGARYSYSCCECLVNCPHFDAVPAKPNLNGAG</sequence>
<protein>
    <submittedName>
        <fullName evidence="2">Epoxyqueuosine reductase</fullName>
    </submittedName>
</protein>
<dbReference type="EMBL" id="QZKU01000115">
    <property type="protein sequence ID" value="RJP17445.1"/>
    <property type="molecule type" value="Genomic_DNA"/>
</dbReference>
<gene>
    <name evidence="2" type="ORF">C4520_16925</name>
</gene>
<evidence type="ECO:0000313" key="2">
    <source>
        <dbReference type="EMBL" id="RJP17445.1"/>
    </source>
</evidence>
<accession>A0A3A4NFF6</accession>
<dbReference type="AlphaFoldDB" id="A0A3A4NFF6"/>